<dbReference type="RefSeq" id="WP_131015768.1">
    <property type="nucleotide sequence ID" value="NZ_SIRE01000017.1"/>
</dbReference>
<keyword evidence="2" id="KW-0119">Carbohydrate metabolism</keyword>
<evidence type="ECO:0000313" key="4">
    <source>
        <dbReference type="EMBL" id="TBL75279.1"/>
    </source>
</evidence>
<dbReference type="Pfam" id="PF01182">
    <property type="entry name" value="Glucosamine_iso"/>
    <property type="match status" value="1"/>
</dbReference>
<dbReference type="PANTHER" id="PTHR11280:SF5">
    <property type="entry name" value="GLUCOSAMINE-6-PHOSPHATE ISOMERASE"/>
    <property type="match status" value="1"/>
</dbReference>
<name>A0A4Q9DMF8_9BACL</name>
<dbReference type="GO" id="GO:0042802">
    <property type="term" value="F:identical protein binding"/>
    <property type="evidence" value="ECO:0007669"/>
    <property type="project" value="TreeGrafter"/>
</dbReference>
<dbReference type="InterPro" id="IPR018321">
    <property type="entry name" value="Glucosamine6P_isomerase_CS"/>
</dbReference>
<dbReference type="SUPFAM" id="SSF100950">
    <property type="entry name" value="NagB/RpiA/CoA transferase-like"/>
    <property type="match status" value="1"/>
</dbReference>
<keyword evidence="5" id="KW-1185">Reference proteome</keyword>
<dbReference type="GO" id="GO:0006043">
    <property type="term" value="P:glucosamine catabolic process"/>
    <property type="evidence" value="ECO:0007669"/>
    <property type="project" value="TreeGrafter"/>
</dbReference>
<dbReference type="CDD" id="cd01399">
    <property type="entry name" value="GlcN6P_deaminase"/>
    <property type="match status" value="1"/>
</dbReference>
<dbReference type="PROSITE" id="PS01161">
    <property type="entry name" value="GLC_GALNAC_ISOMERASE"/>
    <property type="match status" value="1"/>
</dbReference>
<gene>
    <name evidence="4" type="ORF">EYB31_22965</name>
</gene>
<evidence type="ECO:0000256" key="2">
    <source>
        <dbReference type="ARBA" id="ARBA00023277"/>
    </source>
</evidence>
<dbReference type="GO" id="GO:0005975">
    <property type="term" value="P:carbohydrate metabolic process"/>
    <property type="evidence" value="ECO:0007669"/>
    <property type="project" value="InterPro"/>
</dbReference>
<evidence type="ECO:0000256" key="1">
    <source>
        <dbReference type="ARBA" id="ARBA00022801"/>
    </source>
</evidence>
<comment type="caution">
    <text evidence="4">The sequence shown here is derived from an EMBL/GenBank/DDBJ whole genome shotgun (WGS) entry which is preliminary data.</text>
</comment>
<organism evidence="4 5">
    <name type="scientific">Paenibacillus thalictri</name>
    <dbReference type="NCBI Taxonomy" id="2527873"/>
    <lineage>
        <taxon>Bacteria</taxon>
        <taxon>Bacillati</taxon>
        <taxon>Bacillota</taxon>
        <taxon>Bacilli</taxon>
        <taxon>Bacillales</taxon>
        <taxon>Paenibacillaceae</taxon>
        <taxon>Paenibacillus</taxon>
    </lineage>
</organism>
<protein>
    <submittedName>
        <fullName evidence="4">Glucosamine-6-phosphate deaminase</fullName>
    </submittedName>
</protein>
<dbReference type="GO" id="GO:0006046">
    <property type="term" value="P:N-acetylglucosamine catabolic process"/>
    <property type="evidence" value="ECO:0007669"/>
    <property type="project" value="TreeGrafter"/>
</dbReference>
<reference evidence="4 5" key="1">
    <citation type="submission" date="2019-02" db="EMBL/GenBank/DDBJ databases">
        <title>Paenibacillus sp. nov., isolated from surface-sterilized tissue of Thalictrum simplex L.</title>
        <authorList>
            <person name="Tuo L."/>
        </authorList>
    </citation>
    <scope>NUCLEOTIDE SEQUENCE [LARGE SCALE GENOMIC DNA]</scope>
    <source>
        <strain evidence="4 5">N2SHLJ1</strain>
    </source>
</reference>
<dbReference type="AlphaFoldDB" id="A0A4Q9DMF8"/>
<feature type="domain" description="Glucosamine/galactosamine-6-phosphate isomerase" evidence="3">
    <location>
        <begin position="10"/>
        <end position="226"/>
    </location>
</feature>
<accession>A0A4Q9DMF8</accession>
<keyword evidence="1" id="KW-0378">Hydrolase</keyword>
<dbReference type="EMBL" id="SIRE01000017">
    <property type="protein sequence ID" value="TBL75279.1"/>
    <property type="molecule type" value="Genomic_DNA"/>
</dbReference>
<proteinExistence type="predicted"/>
<evidence type="ECO:0000259" key="3">
    <source>
        <dbReference type="Pfam" id="PF01182"/>
    </source>
</evidence>
<dbReference type="GO" id="GO:0004342">
    <property type="term" value="F:glucosamine-6-phosphate deaminase activity"/>
    <property type="evidence" value="ECO:0007669"/>
    <property type="project" value="InterPro"/>
</dbReference>
<dbReference type="InterPro" id="IPR004547">
    <property type="entry name" value="Glucosamine6P_isomerase"/>
</dbReference>
<dbReference type="InterPro" id="IPR006148">
    <property type="entry name" value="Glc/Gal-6P_isomerase"/>
</dbReference>
<dbReference type="InterPro" id="IPR037171">
    <property type="entry name" value="NagB/RpiA_transferase-like"/>
</dbReference>
<dbReference type="Proteomes" id="UP000293142">
    <property type="component" value="Unassembled WGS sequence"/>
</dbReference>
<sequence length="247" mass="26535">MEIKVYSDYDAMCAATAKLIADHVRANPEALLSFAAGSSPLGVFAKLIEAAKSGTVSFARCRFVSLDEWAGLDGSAQGSCRQTLDEHFFKPLAVPEPHIRFFDGKAGSYERECEEMDAYIAGHGGIGLILLGVGMNGHLGFNEPGASFEAYSHVSRLDETTKHVSVKYFGESLPLTQGITLGIRHMMEADQAILIADGLKKADIVHEALNGEVTNRVPASILQRHNNCAVYLDAGAASKLKPLPNSL</sequence>
<dbReference type="GO" id="GO:0019262">
    <property type="term" value="P:N-acetylneuraminate catabolic process"/>
    <property type="evidence" value="ECO:0007669"/>
    <property type="project" value="TreeGrafter"/>
</dbReference>
<dbReference type="OrthoDB" id="9791139at2"/>
<dbReference type="PANTHER" id="PTHR11280">
    <property type="entry name" value="GLUCOSAMINE-6-PHOSPHATE ISOMERASE"/>
    <property type="match status" value="1"/>
</dbReference>
<dbReference type="Gene3D" id="3.40.50.1360">
    <property type="match status" value="1"/>
</dbReference>
<evidence type="ECO:0000313" key="5">
    <source>
        <dbReference type="Proteomes" id="UP000293142"/>
    </source>
</evidence>
<dbReference type="GO" id="GO:0005737">
    <property type="term" value="C:cytoplasm"/>
    <property type="evidence" value="ECO:0007669"/>
    <property type="project" value="TreeGrafter"/>
</dbReference>